<feature type="domain" description="YgjP-like metallopeptidase" evidence="1">
    <location>
        <begin position="35"/>
        <end position="244"/>
    </location>
</feature>
<name>A0A2X2YQ09_9ACTO</name>
<evidence type="ECO:0000313" key="3">
    <source>
        <dbReference type="Proteomes" id="UP000250245"/>
    </source>
</evidence>
<dbReference type="OMA" id="TRHHNEY"/>
<evidence type="ECO:0000313" key="2">
    <source>
        <dbReference type="EMBL" id="SQB65787.1"/>
    </source>
</evidence>
<gene>
    <name evidence="2" type="ORF">NCTC11820_01859</name>
</gene>
<proteinExistence type="predicted"/>
<dbReference type="RefSeq" id="WP_013188918.1">
    <property type="nucleotide sequence ID" value="NZ_CP068112.1"/>
</dbReference>
<reference evidence="2 3" key="1">
    <citation type="submission" date="2018-06" db="EMBL/GenBank/DDBJ databases">
        <authorList>
            <consortium name="Pathogen Informatics"/>
            <person name="Doyle S."/>
        </authorList>
    </citation>
    <scope>NUCLEOTIDE SEQUENCE [LARGE SCALE GENOMIC DNA]</scope>
    <source>
        <strain evidence="2 3">NCTC11820</strain>
    </source>
</reference>
<accession>A0A2X2YQ09</accession>
<dbReference type="CDD" id="cd07344">
    <property type="entry name" value="M48_yhfN_like"/>
    <property type="match status" value="1"/>
</dbReference>
<evidence type="ECO:0000259" key="1">
    <source>
        <dbReference type="Pfam" id="PF01863"/>
    </source>
</evidence>
<dbReference type="Pfam" id="PF01863">
    <property type="entry name" value="YgjP-like"/>
    <property type="match status" value="1"/>
</dbReference>
<dbReference type="Proteomes" id="UP000250245">
    <property type="component" value="Unassembled WGS sequence"/>
</dbReference>
<dbReference type="InterPro" id="IPR053136">
    <property type="entry name" value="UTP_pyrophosphatase-like"/>
</dbReference>
<sequence>MSVQSGSKRVSRRVRAEGVYRVDGIPVYFTRKNVRNLRLRIDAHGEFHLSIPWRASLAMAREFVDEQVAWISWQQQRFTRRQAAQPQLVDGETVAWWGQDVPLKVVEDPHPRACAVAEVRDGAIVLRLPVGAPLEKRQRAVDKLRKSSLEMRLAPLLAKWSAAFDIAPGEVRIRRMKSRWGSCNPHTRALTFNLELSAKDPKYLDYVVAHEFTHYFHANHGPEFHALLSAKLPEERELHRALNRRNVT</sequence>
<dbReference type="InterPro" id="IPR002725">
    <property type="entry name" value="YgjP-like_metallopeptidase"/>
</dbReference>
<dbReference type="Gene3D" id="3.30.2010.10">
    <property type="entry name" value="Metalloproteases ('zincins'), catalytic domain"/>
    <property type="match status" value="1"/>
</dbReference>
<dbReference type="AlphaFoldDB" id="A0A2X2YQ09"/>
<protein>
    <submittedName>
        <fullName evidence="2">Protein of uncharacterized function DUF45</fullName>
    </submittedName>
</protein>
<dbReference type="PANTHER" id="PTHR30399">
    <property type="entry name" value="UNCHARACTERIZED PROTEIN YGJP"/>
    <property type="match status" value="1"/>
</dbReference>
<dbReference type="EMBL" id="UASJ01000001">
    <property type="protein sequence ID" value="SQB65787.1"/>
    <property type="molecule type" value="Genomic_DNA"/>
</dbReference>
<dbReference type="PANTHER" id="PTHR30399:SF1">
    <property type="entry name" value="UTP PYROPHOSPHATASE"/>
    <property type="match status" value="1"/>
</dbReference>
<dbReference type="GeneID" id="55564874"/>
<organism evidence="2 3">
    <name type="scientific">Mobiluncus curtisii</name>
    <dbReference type="NCBI Taxonomy" id="2051"/>
    <lineage>
        <taxon>Bacteria</taxon>
        <taxon>Bacillati</taxon>
        <taxon>Actinomycetota</taxon>
        <taxon>Actinomycetes</taxon>
        <taxon>Actinomycetales</taxon>
        <taxon>Actinomycetaceae</taxon>
        <taxon>Mobiluncus</taxon>
    </lineage>
</organism>